<dbReference type="PANTHER" id="PTHR30055">
    <property type="entry name" value="HTH-TYPE TRANSCRIPTIONAL REGULATOR RUTR"/>
    <property type="match status" value="1"/>
</dbReference>
<dbReference type="PANTHER" id="PTHR30055:SF226">
    <property type="entry name" value="HTH-TYPE TRANSCRIPTIONAL REGULATOR PKSA"/>
    <property type="match status" value="1"/>
</dbReference>
<dbReference type="RefSeq" id="WP_059203689.1">
    <property type="nucleotide sequence ID" value="NZ_KQ948656.1"/>
</dbReference>
<name>A0A117R6V1_9ACTN</name>
<dbReference type="InterPro" id="IPR050109">
    <property type="entry name" value="HTH-type_TetR-like_transc_reg"/>
</dbReference>
<dbReference type="EMBL" id="LMWU01000001">
    <property type="protein sequence ID" value="KUN74146.1"/>
    <property type="molecule type" value="Genomic_DNA"/>
</dbReference>
<protein>
    <recommendedName>
        <fullName evidence="3">HTH tetR-type domain-containing protein</fullName>
    </recommendedName>
</protein>
<keyword evidence="1 2" id="KW-0238">DNA-binding</keyword>
<dbReference type="InterPro" id="IPR009057">
    <property type="entry name" value="Homeodomain-like_sf"/>
</dbReference>
<dbReference type="Proteomes" id="UP000053669">
    <property type="component" value="Unassembled WGS sequence"/>
</dbReference>
<evidence type="ECO:0000259" key="3">
    <source>
        <dbReference type="PROSITE" id="PS50977"/>
    </source>
</evidence>
<evidence type="ECO:0000313" key="5">
    <source>
        <dbReference type="Proteomes" id="UP000053669"/>
    </source>
</evidence>
<feature type="domain" description="HTH tetR-type" evidence="3">
    <location>
        <begin position="6"/>
        <end position="66"/>
    </location>
</feature>
<dbReference type="STRING" id="58343.AQJ46_00715"/>
<dbReference type="AlphaFoldDB" id="A0A117R6V1"/>
<accession>A0A117R6V1</accession>
<reference evidence="4 5" key="1">
    <citation type="submission" date="2015-10" db="EMBL/GenBank/DDBJ databases">
        <title>Draft genome sequence of Streptomyces canus DSM 40017, type strain for the species Streptomyces canus.</title>
        <authorList>
            <person name="Ruckert C."/>
            <person name="Winkler A."/>
            <person name="Kalinowski J."/>
            <person name="Kampfer P."/>
            <person name="Glaeser S."/>
        </authorList>
    </citation>
    <scope>NUCLEOTIDE SEQUENCE [LARGE SCALE GENOMIC DNA]</scope>
    <source>
        <strain evidence="4 5">DSM 40017</strain>
    </source>
</reference>
<comment type="caution">
    <text evidence="4">The sequence shown here is derived from an EMBL/GenBank/DDBJ whole genome shotgun (WGS) entry which is preliminary data.</text>
</comment>
<dbReference type="GO" id="GO:0000976">
    <property type="term" value="F:transcription cis-regulatory region binding"/>
    <property type="evidence" value="ECO:0007669"/>
    <property type="project" value="TreeGrafter"/>
</dbReference>
<dbReference type="GO" id="GO:0003700">
    <property type="term" value="F:DNA-binding transcription factor activity"/>
    <property type="evidence" value="ECO:0007669"/>
    <property type="project" value="TreeGrafter"/>
</dbReference>
<evidence type="ECO:0000256" key="2">
    <source>
        <dbReference type="PROSITE-ProRule" id="PRU00335"/>
    </source>
</evidence>
<dbReference type="PROSITE" id="PS50977">
    <property type="entry name" value="HTH_TETR_2"/>
    <property type="match status" value="1"/>
</dbReference>
<evidence type="ECO:0000313" key="4">
    <source>
        <dbReference type="EMBL" id="KUN74146.1"/>
    </source>
</evidence>
<organism evidence="4 5">
    <name type="scientific">Streptomyces canus</name>
    <dbReference type="NCBI Taxonomy" id="58343"/>
    <lineage>
        <taxon>Bacteria</taxon>
        <taxon>Bacillati</taxon>
        <taxon>Actinomycetota</taxon>
        <taxon>Actinomycetes</taxon>
        <taxon>Kitasatosporales</taxon>
        <taxon>Streptomycetaceae</taxon>
        <taxon>Streptomyces</taxon>
        <taxon>Streptomyces aurantiacus group</taxon>
    </lineage>
</organism>
<evidence type="ECO:0000256" key="1">
    <source>
        <dbReference type="ARBA" id="ARBA00023125"/>
    </source>
</evidence>
<dbReference type="PRINTS" id="PR00455">
    <property type="entry name" value="HTHTETR"/>
</dbReference>
<sequence>MAGRRTDTRKRAQRVALQLFSEHGYDGTSLRMIAEQLNITKAALYYHYKSKEEILAAVLADFSAAVAELTDWGKQQPAGPETRRELLRRYAELTAGGITAAARFVQDNEPALRNQPLAAEVQQHVMTLFELLAGPGALSGDGDPVASLRVRLAITALHLAGDEADRVENGGPELIDAALGIACDLIDPPSPRPAG</sequence>
<dbReference type="Pfam" id="PF00440">
    <property type="entry name" value="TetR_N"/>
    <property type="match status" value="1"/>
</dbReference>
<dbReference type="Gene3D" id="1.10.357.10">
    <property type="entry name" value="Tetracycline Repressor, domain 2"/>
    <property type="match status" value="1"/>
</dbReference>
<feature type="DNA-binding region" description="H-T-H motif" evidence="2">
    <location>
        <begin position="29"/>
        <end position="48"/>
    </location>
</feature>
<dbReference type="SUPFAM" id="SSF46689">
    <property type="entry name" value="Homeodomain-like"/>
    <property type="match status" value="1"/>
</dbReference>
<dbReference type="InterPro" id="IPR001647">
    <property type="entry name" value="HTH_TetR"/>
</dbReference>
<proteinExistence type="predicted"/>
<gene>
    <name evidence="4" type="ORF">AQJ46_00715</name>
</gene>